<dbReference type="Proteomes" id="UP001460270">
    <property type="component" value="Unassembled WGS sequence"/>
</dbReference>
<dbReference type="GO" id="GO:0006357">
    <property type="term" value="P:regulation of transcription by RNA polymerase II"/>
    <property type="evidence" value="ECO:0007669"/>
    <property type="project" value="TreeGrafter"/>
</dbReference>
<accession>A0AAW0N9T9</accession>
<dbReference type="PANTHER" id="PTHR16089">
    <property type="entry name" value="REST COREPRESSOR COREST PROTEIN-RELATED"/>
    <property type="match status" value="1"/>
</dbReference>
<evidence type="ECO:0000313" key="1">
    <source>
        <dbReference type="EMBL" id="KAK7893238.1"/>
    </source>
</evidence>
<dbReference type="GO" id="GO:0005667">
    <property type="term" value="C:transcription regulator complex"/>
    <property type="evidence" value="ECO:0007669"/>
    <property type="project" value="TreeGrafter"/>
</dbReference>
<name>A0AAW0N9T9_9GOBI</name>
<gene>
    <name evidence="1" type="ORF">WMY93_022390</name>
</gene>
<reference evidence="2" key="1">
    <citation type="submission" date="2024-04" db="EMBL/GenBank/DDBJ databases">
        <title>Salinicola lusitanus LLJ914,a marine bacterium isolated from the Okinawa Trough.</title>
        <authorList>
            <person name="Li J."/>
        </authorList>
    </citation>
    <scope>NUCLEOTIDE SEQUENCE [LARGE SCALE GENOMIC DNA]</scope>
</reference>
<dbReference type="GO" id="GO:0000118">
    <property type="term" value="C:histone deacetylase complex"/>
    <property type="evidence" value="ECO:0007669"/>
    <property type="project" value="TreeGrafter"/>
</dbReference>
<comment type="caution">
    <text evidence="1">The sequence shown here is derived from an EMBL/GenBank/DDBJ whole genome shotgun (WGS) entry which is preliminary data.</text>
</comment>
<protein>
    <submittedName>
        <fullName evidence="1">Uncharacterized protein</fullName>
    </submittedName>
</protein>
<sequence>MRVTTDGDRSHYRPPPILSPIRAGAGLHCSVAQTCVSTLDEFPGRDPALRGRRHAHSDSHNALLLWRPLKELEPSANEQRVEALLKLARSSAVPGGKQTPKKCSSSFAEQRRLPAHCGKAAVASQNFQQKTDSQKELLNNTQLPLILFFFILAKCCCLL</sequence>
<dbReference type="GO" id="GO:0003714">
    <property type="term" value="F:transcription corepressor activity"/>
    <property type="evidence" value="ECO:0007669"/>
    <property type="project" value="TreeGrafter"/>
</dbReference>
<dbReference type="EMBL" id="JBBPFD010000016">
    <property type="protein sequence ID" value="KAK7893238.1"/>
    <property type="molecule type" value="Genomic_DNA"/>
</dbReference>
<evidence type="ECO:0000313" key="2">
    <source>
        <dbReference type="Proteomes" id="UP001460270"/>
    </source>
</evidence>
<proteinExistence type="predicted"/>
<dbReference type="PANTHER" id="PTHR16089:SF19">
    <property type="entry name" value="TRANSCRIPTIONAL-REGULATING FACTOR 1"/>
    <property type="match status" value="1"/>
</dbReference>
<keyword evidence="2" id="KW-1185">Reference proteome</keyword>
<organism evidence="1 2">
    <name type="scientific">Mugilogobius chulae</name>
    <name type="common">yellowstripe goby</name>
    <dbReference type="NCBI Taxonomy" id="88201"/>
    <lineage>
        <taxon>Eukaryota</taxon>
        <taxon>Metazoa</taxon>
        <taxon>Chordata</taxon>
        <taxon>Craniata</taxon>
        <taxon>Vertebrata</taxon>
        <taxon>Euteleostomi</taxon>
        <taxon>Actinopterygii</taxon>
        <taxon>Neopterygii</taxon>
        <taxon>Teleostei</taxon>
        <taxon>Neoteleostei</taxon>
        <taxon>Acanthomorphata</taxon>
        <taxon>Gobiaria</taxon>
        <taxon>Gobiiformes</taxon>
        <taxon>Gobioidei</taxon>
        <taxon>Gobiidae</taxon>
        <taxon>Gobionellinae</taxon>
        <taxon>Mugilogobius</taxon>
    </lineage>
</organism>
<dbReference type="InterPro" id="IPR051066">
    <property type="entry name" value="Trans_reg/Corepressor"/>
</dbReference>
<dbReference type="AlphaFoldDB" id="A0AAW0N9T9"/>